<dbReference type="STRING" id="50990.A0A4Y7PQ70"/>
<dbReference type="OrthoDB" id="19394at2759"/>
<name>A0A4Y7PQ70_9AGAM</name>
<evidence type="ECO:0000259" key="3">
    <source>
        <dbReference type="Pfam" id="PF19343"/>
    </source>
</evidence>
<dbReference type="EMBL" id="ML170223">
    <property type="protein sequence ID" value="TDL17325.1"/>
    <property type="molecule type" value="Genomic_DNA"/>
</dbReference>
<dbReference type="Gene3D" id="3.15.10.10">
    <property type="entry name" value="Bactericidal permeability-increasing protein, domain 1"/>
    <property type="match status" value="1"/>
</dbReference>
<dbReference type="InterPro" id="IPR027842">
    <property type="entry name" value="HAM1-like_C"/>
</dbReference>
<keyword evidence="5" id="KW-1185">Reference proteome</keyword>
<organism evidence="4 5">
    <name type="scientific">Rickenella mellea</name>
    <dbReference type="NCBI Taxonomy" id="50990"/>
    <lineage>
        <taxon>Eukaryota</taxon>
        <taxon>Fungi</taxon>
        <taxon>Dikarya</taxon>
        <taxon>Basidiomycota</taxon>
        <taxon>Agaricomycotina</taxon>
        <taxon>Agaricomycetes</taxon>
        <taxon>Hymenochaetales</taxon>
        <taxon>Rickenellaceae</taxon>
        <taxon>Rickenella</taxon>
    </lineage>
</organism>
<evidence type="ECO:0000256" key="1">
    <source>
        <dbReference type="SAM" id="MobiDB-lite"/>
    </source>
</evidence>
<sequence>MSLPASTKNISEHPPAGAVTSPVDKQAKEADVDRKLRFYGVIEAFRQGRMPDNQQIDQTLAYVRDHSPVDVNKLSPEGKKLIQDVRDIVETARLMVAEKNADELFQNFIWHTRDTNLESAKHDPNEVLPVSSEKAKADGQEAVKHLRTLLSLVLTNAEARKLLGDFSIIGRDILARGAVHAAETIRPDQERLQNVDQSAPKDTFITEGGRHAGPNETPVLEARVPGTDTRVTQHPRDDVGYGANIKTGDGNTYTGDEARQRAVNGGANAAKQAVDTTRAHGQEVRGNVDAAETDEEKKEVAKAGFKDKIMGFRDNLLDRVPQEHKDYANDKYDHSKRVIADEYFPEERRDQFIFRGKKVIVECQKHDDYQQSIRWLLGFFENYASHGKHVAGKGQESHQALTEDPALNTALSELRTLLERFANGQSLQVVIDAANALYADAQSDEELRDWFRSVDAYIRKTLLEPGFVLEPECNNEANRLRESGRRFYDGKYKSHFDNLFDTTGSWFRAMGEDPLNARFGDDWARLTKDLLFDSEGSLKWKPQLWEDLRKVIMPQLIDQVGYVPIPRIEYTDDALDLVVENLTLQGRNLFPNIVSIEAHNFVKFSPYDSIKDEHHHDFTITMAHIQADMRDVAFYFRKKTGIPKIKDSGLADVVLGGEGLSATVHLSSAGNDRSSVFKVKNVVVKVNSLKFHIRDSKHDVLYNTLRPLATGLVKRQIQKAFADAITTGLEYVDGQLVGVRDRMADAKASDDTNRMQVLQQMFQRKKDETRSTTSQAGSHFKVVAKRDSVLLPDQGHPSGWVNRQSERKDAAAEGGEWRSKAFTIV</sequence>
<dbReference type="PANTHER" id="PTHR31138:SF1">
    <property type="entry name" value="PDZ DOMAIN-CONTAINING PROTEIN"/>
    <property type="match status" value="1"/>
</dbReference>
<dbReference type="Pfam" id="PF14613">
    <property type="entry name" value="HAM1_C"/>
    <property type="match status" value="1"/>
</dbReference>
<reference evidence="4 5" key="1">
    <citation type="submission" date="2018-06" db="EMBL/GenBank/DDBJ databases">
        <title>A transcriptomic atlas of mushroom development highlights an independent origin of complex multicellularity.</title>
        <authorList>
            <consortium name="DOE Joint Genome Institute"/>
            <person name="Krizsan K."/>
            <person name="Almasi E."/>
            <person name="Merenyi Z."/>
            <person name="Sahu N."/>
            <person name="Viragh M."/>
            <person name="Koszo T."/>
            <person name="Mondo S."/>
            <person name="Kiss B."/>
            <person name="Balint B."/>
            <person name="Kues U."/>
            <person name="Barry K."/>
            <person name="Hegedus J.C."/>
            <person name="Henrissat B."/>
            <person name="Johnson J."/>
            <person name="Lipzen A."/>
            <person name="Ohm R."/>
            <person name="Nagy I."/>
            <person name="Pangilinan J."/>
            <person name="Yan J."/>
            <person name="Xiong Y."/>
            <person name="Grigoriev I.V."/>
            <person name="Hibbett D.S."/>
            <person name="Nagy L.G."/>
        </authorList>
    </citation>
    <scope>NUCLEOTIDE SEQUENCE [LARGE SCALE GENOMIC DNA]</scope>
    <source>
        <strain evidence="4 5">SZMC22713</strain>
    </source>
</reference>
<proteinExistence type="predicted"/>
<feature type="region of interest" description="Disordered" evidence="1">
    <location>
        <begin position="1"/>
        <end position="27"/>
    </location>
</feature>
<feature type="region of interest" description="Disordered" evidence="1">
    <location>
        <begin position="229"/>
        <end position="253"/>
    </location>
</feature>
<protein>
    <submittedName>
        <fullName evidence="4">Uncharacterized protein</fullName>
    </submittedName>
</protein>
<dbReference type="Proteomes" id="UP000294933">
    <property type="component" value="Unassembled WGS sequence"/>
</dbReference>
<dbReference type="Pfam" id="PF19343">
    <property type="entry name" value="HAM1_N"/>
    <property type="match status" value="1"/>
</dbReference>
<dbReference type="PANTHER" id="PTHR31138">
    <property type="entry name" value="CHROMOSOME 19, WHOLE GENOME SHOTGUN SEQUENCE"/>
    <property type="match status" value="1"/>
</dbReference>
<evidence type="ECO:0000313" key="4">
    <source>
        <dbReference type="EMBL" id="TDL17325.1"/>
    </source>
</evidence>
<feature type="region of interest" description="Disordered" evidence="1">
    <location>
        <begin position="791"/>
        <end position="815"/>
    </location>
</feature>
<dbReference type="AlphaFoldDB" id="A0A4Y7PQ70"/>
<accession>A0A4Y7PQ70</accession>
<dbReference type="VEuPathDB" id="FungiDB:BD410DRAFT_794396"/>
<feature type="domain" description="HAM1-like C-terminal" evidence="2">
    <location>
        <begin position="684"/>
        <end position="825"/>
    </location>
</feature>
<feature type="domain" description="HAM1-like N-terminal" evidence="3">
    <location>
        <begin position="15"/>
        <end position="672"/>
    </location>
</feature>
<dbReference type="InterPro" id="IPR017943">
    <property type="entry name" value="Bactericidal_perm-incr_a/b_dom"/>
</dbReference>
<feature type="compositionally biased region" description="Basic and acidic residues" evidence="1">
    <location>
        <begin position="804"/>
        <end position="815"/>
    </location>
</feature>
<dbReference type="SUPFAM" id="SSF55394">
    <property type="entry name" value="Bactericidal permeability-increasing protein, BPI"/>
    <property type="match status" value="1"/>
</dbReference>
<dbReference type="InterPro" id="IPR045967">
    <property type="entry name" value="HAM1-like_N"/>
</dbReference>
<evidence type="ECO:0000313" key="5">
    <source>
        <dbReference type="Proteomes" id="UP000294933"/>
    </source>
</evidence>
<evidence type="ECO:0000259" key="2">
    <source>
        <dbReference type="Pfam" id="PF14613"/>
    </source>
</evidence>
<gene>
    <name evidence="4" type="ORF">BD410DRAFT_794396</name>
</gene>
<dbReference type="GO" id="GO:0008289">
    <property type="term" value="F:lipid binding"/>
    <property type="evidence" value="ECO:0007669"/>
    <property type="project" value="InterPro"/>
</dbReference>